<organism evidence="2 3">
    <name type="scientific">Herbiconiux moechotypicola</name>
    <dbReference type="NCBI Taxonomy" id="637393"/>
    <lineage>
        <taxon>Bacteria</taxon>
        <taxon>Bacillati</taxon>
        <taxon>Actinomycetota</taxon>
        <taxon>Actinomycetes</taxon>
        <taxon>Micrococcales</taxon>
        <taxon>Microbacteriaceae</taxon>
        <taxon>Herbiconiux</taxon>
    </lineage>
</organism>
<dbReference type="Pfam" id="PF20408">
    <property type="entry name" value="Abhydrolase_11"/>
    <property type="match status" value="1"/>
</dbReference>
<name>A0ABP5Q747_9MICO</name>
<dbReference type="SUPFAM" id="SSF53474">
    <property type="entry name" value="alpha/beta-Hydrolases"/>
    <property type="match status" value="1"/>
</dbReference>
<dbReference type="RefSeq" id="WP_259478067.1">
    <property type="nucleotide sequence ID" value="NZ_BAAAQY010000002.1"/>
</dbReference>
<sequence length="232" mass="24533">MTDLLWTGPVDAPVLVLAHGAGAAMDSAWMTTFAELLAERRVRTARFEFAYMAARRTGARKPPPRAETLAGEYRDAVDAVVAQLTAETPDARPRLLIGGKSMGGRVASLVADELHGGGTGPVAGLVCLGYPFHPPGSSAKPRTAHLFDLQTPALICQGTRDPFGTIDEVPGYGLPPSIRVFWLDDGEHEFKPRVKISGHTHAEHLAAAADAVAEFTHTIGYDGQGASQGDVA</sequence>
<dbReference type="PANTHER" id="PTHR13136:SF11">
    <property type="entry name" value="TESTIS-EXPRESSED PROTEIN 30"/>
    <property type="match status" value="1"/>
</dbReference>
<keyword evidence="3" id="KW-1185">Reference proteome</keyword>
<proteinExistence type="predicted"/>
<evidence type="ECO:0000313" key="2">
    <source>
        <dbReference type="EMBL" id="GAA2227747.1"/>
    </source>
</evidence>
<dbReference type="GO" id="GO:0016787">
    <property type="term" value="F:hydrolase activity"/>
    <property type="evidence" value="ECO:0007669"/>
    <property type="project" value="UniProtKB-KW"/>
</dbReference>
<feature type="domain" description="KANL3/Tex30 alpha/beta hydrolase-like" evidence="1">
    <location>
        <begin position="13"/>
        <end position="216"/>
    </location>
</feature>
<dbReference type="Proteomes" id="UP001500929">
    <property type="component" value="Unassembled WGS sequence"/>
</dbReference>
<evidence type="ECO:0000259" key="1">
    <source>
        <dbReference type="Pfam" id="PF20408"/>
    </source>
</evidence>
<dbReference type="InterPro" id="IPR026555">
    <property type="entry name" value="NSL3/Tex30"/>
</dbReference>
<dbReference type="InterPro" id="IPR046879">
    <property type="entry name" value="KANL3/Tex30_Abhydrolase"/>
</dbReference>
<dbReference type="InterPro" id="IPR029058">
    <property type="entry name" value="AB_hydrolase_fold"/>
</dbReference>
<reference evidence="3" key="1">
    <citation type="journal article" date="2019" name="Int. J. Syst. Evol. Microbiol.">
        <title>The Global Catalogue of Microorganisms (GCM) 10K type strain sequencing project: providing services to taxonomists for standard genome sequencing and annotation.</title>
        <authorList>
            <consortium name="The Broad Institute Genomics Platform"/>
            <consortium name="The Broad Institute Genome Sequencing Center for Infectious Disease"/>
            <person name="Wu L."/>
            <person name="Ma J."/>
        </authorList>
    </citation>
    <scope>NUCLEOTIDE SEQUENCE [LARGE SCALE GENOMIC DNA]</scope>
    <source>
        <strain evidence="3">JCM 16117</strain>
    </source>
</reference>
<protein>
    <submittedName>
        <fullName evidence="2">Alpha/beta fold hydrolase</fullName>
    </submittedName>
</protein>
<evidence type="ECO:0000313" key="3">
    <source>
        <dbReference type="Proteomes" id="UP001500929"/>
    </source>
</evidence>
<dbReference type="Gene3D" id="3.40.50.1820">
    <property type="entry name" value="alpha/beta hydrolase"/>
    <property type="match status" value="1"/>
</dbReference>
<dbReference type="PANTHER" id="PTHR13136">
    <property type="entry name" value="TESTIS DEVELOPMENT PROTEIN PRTD"/>
    <property type="match status" value="1"/>
</dbReference>
<comment type="caution">
    <text evidence="2">The sequence shown here is derived from an EMBL/GenBank/DDBJ whole genome shotgun (WGS) entry which is preliminary data.</text>
</comment>
<accession>A0ABP5Q747</accession>
<keyword evidence="2" id="KW-0378">Hydrolase</keyword>
<dbReference type="EMBL" id="BAAAQY010000002">
    <property type="protein sequence ID" value="GAA2227747.1"/>
    <property type="molecule type" value="Genomic_DNA"/>
</dbReference>
<gene>
    <name evidence="2" type="ORF">GCM10009851_10050</name>
</gene>